<sequence length="293" mass="32276">MSNVFTLDSLREEADKQFAPFKVQLSDGTEVVLRNLLRLNKNDRKTVLDSIEGLKSEEESDEGQTLEHLDKMVDTVSKILELAAGRDSRKLLKELDGDLGLLMGVLEGWLEATSPGGSAELAGLIDRYGEHLVPDLKHYYGIDLRDLFSEVNPLSPQYVLIHVKHLPIESAFVAAIRGGQEFRGWNADRYALAALINSVRAGNYMFVVANSDPKKGKPPVPEPWPVPQENKAEKKYAPNSFAGIVAAQVIAARKRKQQQKEAEWQAQEVQKSAGFLSGSSLTSTDSTESSSPS</sequence>
<dbReference type="EMBL" id="KX579975">
    <property type="protein sequence ID" value="AOQ28017.1"/>
    <property type="molecule type" value="Genomic_DNA"/>
</dbReference>
<organism evidence="2 3">
    <name type="scientific">Mycobacterium phage Mundrea</name>
    <dbReference type="NCBI Taxonomy" id="1897540"/>
    <lineage>
        <taxon>Viruses</taxon>
        <taxon>Duplodnaviria</taxon>
        <taxon>Heunggongvirae</taxon>
        <taxon>Uroviricota</taxon>
        <taxon>Caudoviricetes</taxon>
        <taxon>Backyardiganvirus</taxon>
        <taxon>Backyardiganvirus mundrea</taxon>
    </lineage>
</organism>
<gene>
    <name evidence="2" type="ORF">SEA_MUNDREA_24</name>
</gene>
<keyword evidence="3" id="KW-1185">Reference proteome</keyword>
<feature type="region of interest" description="Disordered" evidence="1">
    <location>
        <begin position="212"/>
        <end position="235"/>
    </location>
</feature>
<evidence type="ECO:0000256" key="1">
    <source>
        <dbReference type="SAM" id="MobiDB-lite"/>
    </source>
</evidence>
<reference evidence="3" key="1">
    <citation type="submission" date="2016-07" db="EMBL/GenBank/DDBJ databases">
        <authorList>
            <person name="Balom B.A."/>
            <person name="Beck E.G."/>
            <person name="Blanchard M.S."/>
            <person name="Bowen M.Y."/>
            <person name="Bremer B.A."/>
            <person name="Campbell J.L."/>
            <person name="Chatham R.C."/>
            <person name="Creech M.L."/>
            <person name="Guevara S.D."/>
            <person name="Haley J.D."/>
            <person name="Hatney E."/>
            <person name="Hawkins C.M."/>
            <person name="Holman C.B."/>
            <person name="Holmes G.M."/>
            <person name="Jones A.M."/>
            <person name="Nava J.M."/>
            <person name="Pop-Ceapa S.B."/>
            <person name="Rivera N.E."/>
            <person name="Skinner S.A."/>
            <person name="Smith J.A."/>
            <person name="St S.J."/>
            <person name="Stewart J."/>
            <person name="Turner K.L."/>
            <person name="Walker M.G."/>
            <person name="Parcells R.L."/>
            <person name="Samuel M."/>
            <person name="Nguyen A."/>
            <person name="Hammonds-Odie L.P."/>
            <person name="Barrera A.L."/>
            <person name="Butela K.A."/>
            <person name="Garlena R.A."/>
            <person name="Russell D.A."/>
            <person name="Pope W.H."/>
            <person name="Jacobs-Sera D."/>
            <person name="Hendrix R.W."/>
            <person name="Hatfull G.F."/>
        </authorList>
    </citation>
    <scope>NUCLEOTIDE SEQUENCE [LARGE SCALE GENOMIC DNA]</scope>
</reference>
<evidence type="ECO:0000313" key="2">
    <source>
        <dbReference type="EMBL" id="AOQ28017.1"/>
    </source>
</evidence>
<protein>
    <submittedName>
        <fullName evidence="2">Tail assembly chaperone</fullName>
    </submittedName>
</protein>
<proteinExistence type="predicted"/>
<evidence type="ECO:0000313" key="3">
    <source>
        <dbReference type="Proteomes" id="UP000224683"/>
    </source>
</evidence>
<dbReference type="Proteomes" id="UP000224683">
    <property type="component" value="Segment"/>
</dbReference>
<accession>A0A1C9LYP8</accession>
<name>A0A1C9LYP8_9CAUD</name>
<feature type="compositionally biased region" description="Low complexity" evidence="1">
    <location>
        <begin position="277"/>
        <end position="293"/>
    </location>
</feature>
<dbReference type="Pfam" id="PF17388">
    <property type="entry name" value="GP24_25"/>
    <property type="match status" value="1"/>
</dbReference>
<feature type="region of interest" description="Disordered" evidence="1">
    <location>
        <begin position="256"/>
        <end position="293"/>
    </location>
</feature>
<dbReference type="InterPro" id="IPR020132">
    <property type="entry name" value="Gp24/Gp25"/>
</dbReference>